<proteinExistence type="predicted"/>
<dbReference type="EMBL" id="MEVA01000006">
    <property type="protein sequence ID" value="OGC47701.1"/>
    <property type="molecule type" value="Genomic_DNA"/>
</dbReference>
<protein>
    <submittedName>
        <fullName evidence="1">Uncharacterized protein</fullName>
    </submittedName>
</protein>
<evidence type="ECO:0000313" key="2">
    <source>
        <dbReference type="Proteomes" id="UP000176608"/>
    </source>
</evidence>
<gene>
    <name evidence="1" type="ORF">A2886_02920</name>
</gene>
<evidence type="ECO:0000313" key="1">
    <source>
        <dbReference type="EMBL" id="OGC47701.1"/>
    </source>
</evidence>
<name>A0A1F4URU5_UNCKA</name>
<dbReference type="Proteomes" id="UP000176608">
    <property type="component" value="Unassembled WGS sequence"/>
</dbReference>
<sequence length="211" mass="22843">MSKLILILIAVLVLGGGGYFLYSRSQTQTSSGLEGSGTTSFTGGIAGLLKSGRDMQCEFSYADETMMTAGTVYVANGGQKVRGDFDTTLTDEETMTTSIIQDGKIAYYWGSAMEQGIKMELDLDKSAFDTDSYANTNSTTNPVANLEDNVEYDCRGWVVDNRMFTPPSDVEFIDFAAMMENSGLDNAMMCATCAGLEGEDKTNCLQLFSCE</sequence>
<organism evidence="1 2">
    <name type="scientific">candidate division WWE3 bacterium RIFCSPHIGHO2_01_FULL_42_13</name>
    <dbReference type="NCBI Taxonomy" id="1802617"/>
    <lineage>
        <taxon>Bacteria</taxon>
        <taxon>Katanobacteria</taxon>
    </lineage>
</organism>
<dbReference type="STRING" id="1802617.A2886_02920"/>
<reference evidence="1 2" key="1">
    <citation type="journal article" date="2016" name="Nat. Commun.">
        <title>Thousands of microbial genomes shed light on interconnected biogeochemical processes in an aquifer system.</title>
        <authorList>
            <person name="Anantharaman K."/>
            <person name="Brown C.T."/>
            <person name="Hug L.A."/>
            <person name="Sharon I."/>
            <person name="Castelle C.J."/>
            <person name="Probst A.J."/>
            <person name="Thomas B.C."/>
            <person name="Singh A."/>
            <person name="Wilkins M.J."/>
            <person name="Karaoz U."/>
            <person name="Brodie E.L."/>
            <person name="Williams K.H."/>
            <person name="Hubbard S.S."/>
            <person name="Banfield J.F."/>
        </authorList>
    </citation>
    <scope>NUCLEOTIDE SEQUENCE [LARGE SCALE GENOMIC DNA]</scope>
</reference>
<dbReference type="AlphaFoldDB" id="A0A1F4URU5"/>
<accession>A0A1F4URU5</accession>
<comment type="caution">
    <text evidence="1">The sequence shown here is derived from an EMBL/GenBank/DDBJ whole genome shotgun (WGS) entry which is preliminary data.</text>
</comment>